<protein>
    <submittedName>
        <fullName evidence="1">Uncharacterized protein</fullName>
    </submittedName>
</protein>
<dbReference type="EMBL" id="CM047588">
    <property type="protein sequence ID" value="KAI9905554.1"/>
    <property type="molecule type" value="Genomic_DNA"/>
</dbReference>
<proteinExistence type="predicted"/>
<name>A0ACC0VI16_9STRA</name>
<sequence>MAHRDVSLENVFVTHDGIYKKKFGDFGLSTKANTKTSDFVDKAQYMAPEVAAQVSYSPVVADVWSLGIFLLCCSLELHC</sequence>
<reference evidence="1 2" key="1">
    <citation type="journal article" date="2022" name="bioRxiv">
        <title>The genome of the oomycete Peronosclerospora sorghi, a cosmopolitan pathogen of maize and sorghum, is inflated with dispersed pseudogenes.</title>
        <authorList>
            <person name="Fletcher K."/>
            <person name="Martin F."/>
            <person name="Isakeit T."/>
            <person name="Cavanaugh K."/>
            <person name="Magill C."/>
            <person name="Michelmore R."/>
        </authorList>
    </citation>
    <scope>NUCLEOTIDE SEQUENCE [LARGE SCALE GENOMIC DNA]</scope>
    <source>
        <strain evidence="1">P6</strain>
    </source>
</reference>
<organism evidence="1 2">
    <name type="scientific">Peronosclerospora sorghi</name>
    <dbReference type="NCBI Taxonomy" id="230839"/>
    <lineage>
        <taxon>Eukaryota</taxon>
        <taxon>Sar</taxon>
        <taxon>Stramenopiles</taxon>
        <taxon>Oomycota</taxon>
        <taxon>Peronosporomycetes</taxon>
        <taxon>Peronosporales</taxon>
        <taxon>Peronosporaceae</taxon>
        <taxon>Peronosclerospora</taxon>
    </lineage>
</organism>
<keyword evidence="2" id="KW-1185">Reference proteome</keyword>
<dbReference type="Proteomes" id="UP001163321">
    <property type="component" value="Chromosome 9"/>
</dbReference>
<evidence type="ECO:0000313" key="1">
    <source>
        <dbReference type="EMBL" id="KAI9905554.1"/>
    </source>
</evidence>
<comment type="caution">
    <text evidence="1">The sequence shown here is derived from an EMBL/GenBank/DDBJ whole genome shotgun (WGS) entry which is preliminary data.</text>
</comment>
<accession>A0ACC0VI16</accession>
<gene>
    <name evidence="1" type="ORF">PsorP6_013681</name>
</gene>
<evidence type="ECO:0000313" key="2">
    <source>
        <dbReference type="Proteomes" id="UP001163321"/>
    </source>
</evidence>